<dbReference type="Pfam" id="PF00656">
    <property type="entry name" value="Peptidase_C14"/>
    <property type="match status" value="1"/>
</dbReference>
<sequence length="359" mass="39685">MGCFCSKQTQPRPSISKQPPPPVSEPLSPSVSELPPLSMENTGQSSGAVDDEQLPLQSKTPKKRALLCGVSYKNSKYELKGTINDVNNMKDLFINYFGFSEDNLLILTENSKKSTETVYIRRNKKSCIHAEEKDDSKVIPTKKNIEKGLQWLVEGCRDGDSLVFYFAGHGSSVDETITGDEKDGRDESICPLDFVTEGKILDNYINSTIVGPLKKGVTLHAIVDACHSGTILDLSHVYNLTTKEWEDNKPPSGARKGTDGGLAISISACEDHQEATDTFEKKNTNGSMTYLLTDLVKARQGLSYGDLFESMHVAIQDVKKDGRLPTTNFLRKVFGNTISQKPQLSSSEIFNVYSRPFQL</sequence>
<dbReference type="PANTHER" id="PTHR48104:SF2">
    <property type="entry name" value="METACASPASE-1-LIKE ISOFORM X1"/>
    <property type="match status" value="1"/>
</dbReference>
<protein>
    <recommendedName>
        <fullName evidence="3">Peptidase C14 caspase domain-containing protein</fullName>
    </recommendedName>
</protein>
<feature type="compositionally biased region" description="Polar residues" evidence="2">
    <location>
        <begin position="1"/>
        <end position="10"/>
    </location>
</feature>
<dbReference type="InterPro" id="IPR011600">
    <property type="entry name" value="Pept_C14_caspase"/>
</dbReference>
<evidence type="ECO:0000259" key="3">
    <source>
        <dbReference type="Pfam" id="PF00656"/>
    </source>
</evidence>
<feature type="compositionally biased region" description="Low complexity" evidence="2">
    <location>
        <begin position="25"/>
        <end position="38"/>
    </location>
</feature>
<evidence type="ECO:0000313" key="5">
    <source>
        <dbReference type="Proteomes" id="UP001064489"/>
    </source>
</evidence>
<dbReference type="PANTHER" id="PTHR48104">
    <property type="entry name" value="METACASPASE-4"/>
    <property type="match status" value="1"/>
</dbReference>
<name>A0AAD5IU59_ACENE</name>
<dbReference type="AlphaFoldDB" id="A0AAD5IU59"/>
<evidence type="ECO:0000256" key="2">
    <source>
        <dbReference type="SAM" id="MobiDB-lite"/>
    </source>
</evidence>
<dbReference type="Proteomes" id="UP001064489">
    <property type="component" value="Chromosome 5"/>
</dbReference>
<gene>
    <name evidence="4" type="ORF">LWI28_012745</name>
</gene>
<organism evidence="4 5">
    <name type="scientific">Acer negundo</name>
    <name type="common">Box elder</name>
    <dbReference type="NCBI Taxonomy" id="4023"/>
    <lineage>
        <taxon>Eukaryota</taxon>
        <taxon>Viridiplantae</taxon>
        <taxon>Streptophyta</taxon>
        <taxon>Embryophyta</taxon>
        <taxon>Tracheophyta</taxon>
        <taxon>Spermatophyta</taxon>
        <taxon>Magnoliopsida</taxon>
        <taxon>eudicotyledons</taxon>
        <taxon>Gunneridae</taxon>
        <taxon>Pentapetalae</taxon>
        <taxon>rosids</taxon>
        <taxon>malvids</taxon>
        <taxon>Sapindales</taxon>
        <taxon>Sapindaceae</taxon>
        <taxon>Hippocastanoideae</taxon>
        <taxon>Acereae</taxon>
        <taxon>Acer</taxon>
    </lineage>
</organism>
<feature type="domain" description="Peptidase C14 caspase" evidence="3">
    <location>
        <begin position="62"/>
        <end position="348"/>
    </location>
</feature>
<reference evidence="4" key="1">
    <citation type="journal article" date="2022" name="Plant J.">
        <title>Strategies of tolerance reflected in two North American maple genomes.</title>
        <authorList>
            <person name="McEvoy S.L."/>
            <person name="Sezen U.U."/>
            <person name="Trouern-Trend A."/>
            <person name="McMahon S.M."/>
            <person name="Schaberg P.G."/>
            <person name="Yang J."/>
            <person name="Wegrzyn J.L."/>
            <person name="Swenson N.G."/>
        </authorList>
    </citation>
    <scope>NUCLEOTIDE SEQUENCE</scope>
    <source>
        <strain evidence="4">91603</strain>
    </source>
</reference>
<comment type="caution">
    <text evidence="4">The sequence shown here is derived from an EMBL/GenBank/DDBJ whole genome shotgun (WGS) entry which is preliminary data.</text>
</comment>
<dbReference type="GO" id="GO:0004197">
    <property type="term" value="F:cysteine-type endopeptidase activity"/>
    <property type="evidence" value="ECO:0007669"/>
    <property type="project" value="InterPro"/>
</dbReference>
<feature type="region of interest" description="Disordered" evidence="2">
    <location>
        <begin position="1"/>
        <end position="58"/>
    </location>
</feature>
<dbReference type="GO" id="GO:0006508">
    <property type="term" value="P:proteolysis"/>
    <property type="evidence" value="ECO:0007669"/>
    <property type="project" value="InterPro"/>
</dbReference>
<dbReference type="EMBL" id="JAJSOW010000102">
    <property type="protein sequence ID" value="KAI9177240.1"/>
    <property type="molecule type" value="Genomic_DNA"/>
</dbReference>
<accession>A0AAD5IU59</accession>
<comment type="similarity">
    <text evidence="1">Belongs to the peptidase C14B family.</text>
</comment>
<dbReference type="Gene3D" id="3.40.50.12660">
    <property type="match status" value="1"/>
</dbReference>
<keyword evidence="5" id="KW-1185">Reference proteome</keyword>
<dbReference type="InterPro" id="IPR050452">
    <property type="entry name" value="Metacaspase"/>
</dbReference>
<proteinExistence type="inferred from homology"/>
<dbReference type="GO" id="GO:0005737">
    <property type="term" value="C:cytoplasm"/>
    <property type="evidence" value="ECO:0007669"/>
    <property type="project" value="TreeGrafter"/>
</dbReference>
<evidence type="ECO:0000313" key="4">
    <source>
        <dbReference type="EMBL" id="KAI9177240.1"/>
    </source>
</evidence>
<evidence type="ECO:0000256" key="1">
    <source>
        <dbReference type="ARBA" id="ARBA00009005"/>
    </source>
</evidence>
<reference evidence="4" key="2">
    <citation type="submission" date="2023-02" db="EMBL/GenBank/DDBJ databases">
        <authorList>
            <person name="Swenson N.G."/>
            <person name="Wegrzyn J.L."/>
            <person name="Mcevoy S.L."/>
        </authorList>
    </citation>
    <scope>NUCLEOTIDE SEQUENCE</scope>
    <source>
        <strain evidence="4">91603</strain>
        <tissue evidence="4">Leaf</tissue>
    </source>
</reference>